<keyword evidence="7" id="KW-0812">Transmembrane</keyword>
<evidence type="ECO:0000256" key="7">
    <source>
        <dbReference type="SAM" id="Phobius"/>
    </source>
</evidence>
<dbReference type="EC" id="2.3.1.242" evidence="8"/>
<protein>
    <submittedName>
        <fullName evidence="8">Lipid A biosynthesis palmitoleoyltransferase</fullName>
        <ecNumber evidence="8">2.3.1.242</ecNumber>
    </submittedName>
</protein>
<reference evidence="8 9" key="1">
    <citation type="submission" date="2019-03" db="EMBL/GenBank/DDBJ databases">
        <title>Single cell metagenomics reveals metabolic interactions within the superorganism composed of flagellate Streblomastix strix and complex community of Bacteroidetes bacteria on its surface.</title>
        <authorList>
            <person name="Treitli S.C."/>
            <person name="Kolisko M."/>
            <person name="Husnik F."/>
            <person name="Keeling P."/>
            <person name="Hampl V."/>
        </authorList>
    </citation>
    <scope>NUCLEOTIDE SEQUENCE [LARGE SCALE GENOMIC DNA]</scope>
    <source>
        <strain evidence="8">St1</strain>
    </source>
</reference>
<proteinExistence type="predicted"/>
<gene>
    <name evidence="8" type="ORF">EZS26_000192</name>
</gene>
<dbReference type="CDD" id="cd07984">
    <property type="entry name" value="LPLAT_LABLAT-like"/>
    <property type="match status" value="1"/>
</dbReference>
<feature type="transmembrane region" description="Helical" evidence="7">
    <location>
        <begin position="20"/>
        <end position="40"/>
    </location>
</feature>
<accession>A0A5M8P5E2</accession>
<keyword evidence="4 8" id="KW-0808">Transferase</keyword>
<comment type="caution">
    <text evidence="8">The sequence shown here is derived from an EMBL/GenBank/DDBJ whole genome shotgun (WGS) entry which is preliminary data.</text>
</comment>
<dbReference type="EMBL" id="SNRX01000001">
    <property type="protein sequence ID" value="KAA6303641.1"/>
    <property type="molecule type" value="Genomic_DNA"/>
</dbReference>
<dbReference type="PANTHER" id="PTHR30606:SF10">
    <property type="entry name" value="PHOSPHATIDYLINOSITOL MANNOSIDE ACYLTRANSFERASE"/>
    <property type="match status" value="1"/>
</dbReference>
<dbReference type="PANTHER" id="PTHR30606">
    <property type="entry name" value="LIPID A BIOSYNTHESIS LAUROYL ACYLTRANSFERASE"/>
    <property type="match status" value="1"/>
</dbReference>
<name>A0A5M8P5E2_9BACT</name>
<evidence type="ECO:0000256" key="4">
    <source>
        <dbReference type="ARBA" id="ARBA00022679"/>
    </source>
</evidence>
<sequence length="297" mass="35531">MKGKIAYILLKITWKLLSLIPLKIMYFLSDLWFYPFYYILRYRRKIVRKNLTESFPEKSLDEIIHIEKRFYHFFTDVILETCKMASFSEKNIKKHIKFMNVEAIDALLQQEISVSLFIGHYGNWEWNSSMTLHLTTGIVPGQIYHKLHNPAVNRLMLWNRSRMGANCVEMKDTLRWINEQIQNHFVSITGYIADQSPKRHNQQHFVDFLHHHTPALTGAEKITKKYGFAAFYLDVKRVKRGYYEVDCVQLHEDPQSLPNFQLTDIYYAHLEKSIQNQPELYLWTHRRFKYATTKLSE</sequence>
<evidence type="ECO:0000256" key="5">
    <source>
        <dbReference type="ARBA" id="ARBA00023136"/>
    </source>
</evidence>
<keyword evidence="2" id="KW-1003">Cell membrane</keyword>
<evidence type="ECO:0000256" key="6">
    <source>
        <dbReference type="ARBA" id="ARBA00023315"/>
    </source>
</evidence>
<comment type="subcellular location">
    <subcellularLocation>
        <location evidence="1">Cell inner membrane</location>
    </subcellularLocation>
</comment>
<keyword evidence="5 7" id="KW-0472">Membrane</keyword>
<dbReference type="InterPro" id="IPR004960">
    <property type="entry name" value="LipA_acyltrans"/>
</dbReference>
<evidence type="ECO:0000313" key="9">
    <source>
        <dbReference type="Proteomes" id="UP000324575"/>
    </source>
</evidence>
<evidence type="ECO:0000313" key="8">
    <source>
        <dbReference type="EMBL" id="KAA6303641.1"/>
    </source>
</evidence>
<dbReference type="Pfam" id="PF03279">
    <property type="entry name" value="Lip_A_acyltrans"/>
    <property type="match status" value="1"/>
</dbReference>
<dbReference type="GO" id="GO:0009247">
    <property type="term" value="P:glycolipid biosynthetic process"/>
    <property type="evidence" value="ECO:0007669"/>
    <property type="project" value="UniProtKB-ARBA"/>
</dbReference>
<evidence type="ECO:0000256" key="3">
    <source>
        <dbReference type="ARBA" id="ARBA00022519"/>
    </source>
</evidence>
<keyword evidence="6 8" id="KW-0012">Acyltransferase</keyword>
<dbReference type="AlphaFoldDB" id="A0A5M8P5E2"/>
<keyword evidence="7" id="KW-1133">Transmembrane helix</keyword>
<dbReference type="Proteomes" id="UP000324575">
    <property type="component" value="Unassembled WGS sequence"/>
</dbReference>
<organism evidence="8 9">
    <name type="scientific">Candidatus Ordinivivax streblomastigis</name>
    <dbReference type="NCBI Taxonomy" id="2540710"/>
    <lineage>
        <taxon>Bacteria</taxon>
        <taxon>Pseudomonadati</taxon>
        <taxon>Bacteroidota</taxon>
        <taxon>Bacteroidia</taxon>
        <taxon>Bacteroidales</taxon>
        <taxon>Candidatus Ordinivivax</taxon>
    </lineage>
</organism>
<dbReference type="GO" id="GO:0005886">
    <property type="term" value="C:plasma membrane"/>
    <property type="evidence" value="ECO:0007669"/>
    <property type="project" value="UniProtKB-SubCell"/>
</dbReference>
<dbReference type="GO" id="GO:0016746">
    <property type="term" value="F:acyltransferase activity"/>
    <property type="evidence" value="ECO:0007669"/>
    <property type="project" value="UniProtKB-KW"/>
</dbReference>
<keyword evidence="3" id="KW-0997">Cell inner membrane</keyword>
<evidence type="ECO:0000256" key="2">
    <source>
        <dbReference type="ARBA" id="ARBA00022475"/>
    </source>
</evidence>
<evidence type="ECO:0000256" key="1">
    <source>
        <dbReference type="ARBA" id="ARBA00004533"/>
    </source>
</evidence>